<comment type="caution">
    <text evidence="7">The sequence shown here is derived from an EMBL/GenBank/DDBJ whole genome shotgun (WGS) entry which is preliminary data.</text>
</comment>
<protein>
    <submittedName>
        <fullName evidence="7">FG-GAP-like repeat-containing protein</fullName>
    </submittedName>
</protein>
<dbReference type="Pfam" id="PF01839">
    <property type="entry name" value="FG-GAP"/>
    <property type="match status" value="2"/>
</dbReference>
<sequence length="504" mass="50487">MPVLTPRRRLAIATGMALVAGAVAAPAGHAAARSAAPAAQPPAATSKAPSGKRPHDDFNGDGYPDVAVGAPMAVLGDPDGGAGAVSVLLGGPEGLSSAHKQVLTWPDRPGITNPGDARYGTNLRSADLDGDGYADLVSRLWAYRTDGDQGTVLAVNWGGPSGLSANATLLKPVPGDQTDGTGDLDVGDVDGDGIADIAVGDVRRGGHVLHGPVSRTGRWSRATAFSVDGTDVLDTSEIAVGDVTGDGVGDLVILGFGPDDPWQQHTYLLKGGRTGFAAPVEIKDAAGAGVGGTAVGIADLDKDGHGDIVIGRGDEWSQADTPAKKGGALFISYGGPKGQSTTRGPVWINQDSEGVSGTAEFHDRMGYSLALGDTDGDGYPDIATGLPGEKINGIADAGRVLVFKGGPNGVSGAGSKEFGQYTAGVPGAAEAGDQFGEALALGDYDGGGRTEMVVGDPTENNSRGALWIFRTDATGIVAQGSVSFGAATIGAPTGPSRFSEALTG</sequence>
<reference evidence="8" key="1">
    <citation type="journal article" date="2019" name="Int. J. Syst. Evol. Microbiol.">
        <title>The Global Catalogue of Microorganisms (GCM) 10K type strain sequencing project: providing services to taxonomists for standard genome sequencing and annotation.</title>
        <authorList>
            <consortium name="The Broad Institute Genomics Platform"/>
            <consortium name="The Broad Institute Genome Sequencing Center for Infectious Disease"/>
            <person name="Wu L."/>
            <person name="Ma J."/>
        </authorList>
    </citation>
    <scope>NUCLEOTIDE SEQUENCE [LARGE SCALE GENOMIC DNA]</scope>
    <source>
        <strain evidence="8">JCM 4147</strain>
    </source>
</reference>
<evidence type="ECO:0000256" key="3">
    <source>
        <dbReference type="ARBA" id="ARBA00022801"/>
    </source>
</evidence>
<feature type="region of interest" description="Disordered" evidence="5">
    <location>
        <begin position="33"/>
        <end position="61"/>
    </location>
</feature>
<organism evidence="7 8">
    <name type="scientific">Streptomyces pulveraceus</name>
    <dbReference type="NCBI Taxonomy" id="68258"/>
    <lineage>
        <taxon>Bacteria</taxon>
        <taxon>Bacillati</taxon>
        <taxon>Actinomycetota</taxon>
        <taxon>Actinomycetes</taxon>
        <taxon>Kitasatosporales</taxon>
        <taxon>Streptomycetaceae</taxon>
        <taxon>Streptomyces</taxon>
    </lineage>
</organism>
<evidence type="ECO:0000313" key="7">
    <source>
        <dbReference type="EMBL" id="MFC5912036.1"/>
    </source>
</evidence>
<evidence type="ECO:0000313" key="8">
    <source>
        <dbReference type="Proteomes" id="UP001596200"/>
    </source>
</evidence>
<dbReference type="PANTHER" id="PTHR23221:SF7">
    <property type="entry name" value="PHOSPHATIDYLINOSITOL-GLYCAN-SPECIFIC PHOSPHOLIPASE D"/>
    <property type="match status" value="1"/>
</dbReference>
<evidence type="ECO:0000256" key="6">
    <source>
        <dbReference type="SAM" id="SignalP"/>
    </source>
</evidence>
<dbReference type="InterPro" id="IPR028994">
    <property type="entry name" value="Integrin_alpha_N"/>
</dbReference>
<evidence type="ECO:0000256" key="5">
    <source>
        <dbReference type="SAM" id="MobiDB-lite"/>
    </source>
</evidence>
<feature type="compositionally biased region" description="Low complexity" evidence="5">
    <location>
        <begin position="33"/>
        <end position="49"/>
    </location>
</feature>
<evidence type="ECO:0000256" key="1">
    <source>
        <dbReference type="ARBA" id="ARBA00022729"/>
    </source>
</evidence>
<gene>
    <name evidence="7" type="ORF">ACFP1B_01075</name>
</gene>
<dbReference type="RefSeq" id="WP_344508731.1">
    <property type="nucleotide sequence ID" value="NZ_BAAATU010000007.1"/>
</dbReference>
<keyword evidence="2" id="KW-0677">Repeat</keyword>
<dbReference type="SMART" id="SM00191">
    <property type="entry name" value="Int_alpha"/>
    <property type="match status" value="5"/>
</dbReference>
<accession>A0ABW1GEW6</accession>
<dbReference type="Gene3D" id="2.130.10.130">
    <property type="entry name" value="Integrin alpha, N-terminal"/>
    <property type="match status" value="3"/>
</dbReference>
<dbReference type="SUPFAM" id="SSF69318">
    <property type="entry name" value="Integrin alpha N-terminal domain"/>
    <property type="match status" value="1"/>
</dbReference>
<proteinExistence type="predicted"/>
<evidence type="ECO:0000256" key="4">
    <source>
        <dbReference type="ARBA" id="ARBA00023180"/>
    </source>
</evidence>
<dbReference type="Proteomes" id="UP001596200">
    <property type="component" value="Unassembled WGS sequence"/>
</dbReference>
<dbReference type="EMBL" id="JBHSPU010000001">
    <property type="protein sequence ID" value="MFC5912036.1"/>
    <property type="molecule type" value="Genomic_DNA"/>
</dbReference>
<dbReference type="PANTHER" id="PTHR23221">
    <property type="entry name" value="GLYCOSYLPHOSPHATIDYLINOSITOL PHOSPHOLIPASE D"/>
    <property type="match status" value="1"/>
</dbReference>
<name>A0ABW1GEW6_9ACTN</name>
<feature type="signal peptide" evidence="6">
    <location>
        <begin position="1"/>
        <end position="24"/>
    </location>
</feature>
<evidence type="ECO:0000256" key="2">
    <source>
        <dbReference type="ARBA" id="ARBA00022737"/>
    </source>
</evidence>
<dbReference type="InterPro" id="IPR013517">
    <property type="entry name" value="FG-GAP"/>
</dbReference>
<keyword evidence="3" id="KW-0378">Hydrolase</keyword>
<dbReference type="InterPro" id="IPR013519">
    <property type="entry name" value="Int_alpha_beta-p"/>
</dbReference>
<keyword evidence="4" id="KW-0325">Glycoprotein</keyword>
<keyword evidence="8" id="KW-1185">Reference proteome</keyword>
<feature type="chain" id="PRO_5046557383" evidence="6">
    <location>
        <begin position="25"/>
        <end position="504"/>
    </location>
</feature>
<keyword evidence="1 6" id="KW-0732">Signal</keyword>
<dbReference type="PROSITE" id="PS51470">
    <property type="entry name" value="FG_GAP"/>
    <property type="match status" value="1"/>
</dbReference>